<dbReference type="Proteomes" id="UP000729402">
    <property type="component" value="Unassembled WGS sequence"/>
</dbReference>
<gene>
    <name evidence="2" type="ORF">GUJ93_ZPchr0362g5</name>
</gene>
<protein>
    <submittedName>
        <fullName evidence="2">Uncharacterized protein</fullName>
    </submittedName>
</protein>
<reference evidence="2" key="2">
    <citation type="submission" date="2021-02" db="EMBL/GenBank/DDBJ databases">
        <authorList>
            <person name="Kimball J.A."/>
            <person name="Haas M.W."/>
            <person name="Macchietto M."/>
            <person name="Kono T."/>
            <person name="Duquette J."/>
            <person name="Shao M."/>
        </authorList>
    </citation>
    <scope>NUCLEOTIDE SEQUENCE</scope>
    <source>
        <tissue evidence="2">Fresh leaf tissue</tissue>
    </source>
</reference>
<feature type="region of interest" description="Disordered" evidence="1">
    <location>
        <begin position="35"/>
        <end position="56"/>
    </location>
</feature>
<keyword evidence="3" id="KW-1185">Reference proteome</keyword>
<dbReference type="EMBL" id="JAAALK010000020">
    <property type="protein sequence ID" value="KAG8100951.1"/>
    <property type="molecule type" value="Genomic_DNA"/>
</dbReference>
<comment type="caution">
    <text evidence="2">The sequence shown here is derived from an EMBL/GenBank/DDBJ whole genome shotgun (WGS) entry which is preliminary data.</text>
</comment>
<reference evidence="2" key="1">
    <citation type="journal article" date="2021" name="bioRxiv">
        <title>Whole Genome Assembly and Annotation of Northern Wild Rice, Zizania palustris L., Supports a Whole Genome Duplication in the Zizania Genus.</title>
        <authorList>
            <person name="Haas M."/>
            <person name="Kono T."/>
            <person name="Macchietto M."/>
            <person name="Millas R."/>
            <person name="McGilp L."/>
            <person name="Shao M."/>
            <person name="Duquette J."/>
            <person name="Hirsch C.N."/>
            <person name="Kimball J."/>
        </authorList>
    </citation>
    <scope>NUCLEOTIDE SEQUENCE</scope>
    <source>
        <tissue evidence="2">Fresh leaf tissue</tissue>
    </source>
</reference>
<dbReference type="AlphaFoldDB" id="A0A8J5WZC3"/>
<evidence type="ECO:0000256" key="1">
    <source>
        <dbReference type="SAM" id="MobiDB-lite"/>
    </source>
</evidence>
<proteinExistence type="predicted"/>
<organism evidence="2 3">
    <name type="scientific">Zizania palustris</name>
    <name type="common">Northern wild rice</name>
    <dbReference type="NCBI Taxonomy" id="103762"/>
    <lineage>
        <taxon>Eukaryota</taxon>
        <taxon>Viridiplantae</taxon>
        <taxon>Streptophyta</taxon>
        <taxon>Embryophyta</taxon>
        <taxon>Tracheophyta</taxon>
        <taxon>Spermatophyta</taxon>
        <taxon>Magnoliopsida</taxon>
        <taxon>Liliopsida</taxon>
        <taxon>Poales</taxon>
        <taxon>Poaceae</taxon>
        <taxon>BOP clade</taxon>
        <taxon>Oryzoideae</taxon>
        <taxon>Oryzeae</taxon>
        <taxon>Zizaniinae</taxon>
        <taxon>Zizania</taxon>
    </lineage>
</organism>
<feature type="non-terminal residue" evidence="2">
    <location>
        <position position="1"/>
    </location>
</feature>
<name>A0A8J5WZC3_ZIZPA</name>
<sequence length="111" mass="12696">LRLELPRPPLLLLNELRALALLLHRCILALYPRTRSSGQGSEKARSAPSDAPFRRPAARRCIRPHRLHALRHLRGFLAGVRERGVQAHGEVFDERTGAETMVEQVFACWKW</sequence>
<accession>A0A8J5WZC3</accession>
<evidence type="ECO:0000313" key="2">
    <source>
        <dbReference type="EMBL" id="KAG8100951.1"/>
    </source>
</evidence>
<evidence type="ECO:0000313" key="3">
    <source>
        <dbReference type="Proteomes" id="UP000729402"/>
    </source>
</evidence>